<gene>
    <name evidence="1" type="ORF">JTE90_027464</name>
</gene>
<evidence type="ECO:0000313" key="1">
    <source>
        <dbReference type="EMBL" id="KAG8174093.1"/>
    </source>
</evidence>
<protein>
    <submittedName>
        <fullName evidence="1">Uncharacterized protein</fullName>
    </submittedName>
</protein>
<keyword evidence="2" id="KW-1185">Reference proteome</keyword>
<reference evidence="1 2" key="1">
    <citation type="journal article" date="2022" name="Nat. Ecol. Evol.">
        <title>A masculinizing supergene underlies an exaggerated male reproductive morph in a spider.</title>
        <authorList>
            <person name="Hendrickx F."/>
            <person name="De Corte Z."/>
            <person name="Sonet G."/>
            <person name="Van Belleghem S.M."/>
            <person name="Kostlbacher S."/>
            <person name="Vangestel C."/>
        </authorList>
    </citation>
    <scope>NUCLEOTIDE SEQUENCE [LARGE SCALE GENOMIC DNA]</scope>
    <source>
        <strain evidence="1">W744_W776</strain>
    </source>
</reference>
<accession>A0AAV6TQY5</accession>
<dbReference type="EMBL" id="JAFNEN010001324">
    <property type="protein sequence ID" value="KAG8174093.1"/>
    <property type="molecule type" value="Genomic_DNA"/>
</dbReference>
<feature type="non-terminal residue" evidence="1">
    <location>
        <position position="1"/>
    </location>
</feature>
<organism evidence="1 2">
    <name type="scientific">Oedothorax gibbosus</name>
    <dbReference type="NCBI Taxonomy" id="931172"/>
    <lineage>
        <taxon>Eukaryota</taxon>
        <taxon>Metazoa</taxon>
        <taxon>Ecdysozoa</taxon>
        <taxon>Arthropoda</taxon>
        <taxon>Chelicerata</taxon>
        <taxon>Arachnida</taxon>
        <taxon>Araneae</taxon>
        <taxon>Araneomorphae</taxon>
        <taxon>Entelegynae</taxon>
        <taxon>Araneoidea</taxon>
        <taxon>Linyphiidae</taxon>
        <taxon>Erigoninae</taxon>
        <taxon>Oedothorax</taxon>
    </lineage>
</organism>
<dbReference type="AlphaFoldDB" id="A0AAV6TQY5"/>
<name>A0AAV6TQY5_9ARAC</name>
<comment type="caution">
    <text evidence="1">The sequence shown here is derived from an EMBL/GenBank/DDBJ whole genome shotgun (WGS) entry which is preliminary data.</text>
</comment>
<sequence>QNKSCPTWPSTAQWRRVVTSDEFLYHFSEDLEDLGTVRTWPIEDEGRLLGSS</sequence>
<evidence type="ECO:0000313" key="2">
    <source>
        <dbReference type="Proteomes" id="UP000827092"/>
    </source>
</evidence>
<dbReference type="Proteomes" id="UP000827092">
    <property type="component" value="Unassembled WGS sequence"/>
</dbReference>
<proteinExistence type="predicted"/>